<dbReference type="GO" id="GO:0003723">
    <property type="term" value="F:RNA binding"/>
    <property type="evidence" value="ECO:0007669"/>
    <property type="project" value="TreeGrafter"/>
</dbReference>
<accession>A0A6P7GVE5</accession>
<protein>
    <submittedName>
        <fullName evidence="3">5'-3' exoribonuclease 1-like</fullName>
    </submittedName>
</protein>
<dbReference type="GO" id="GO:0000956">
    <property type="term" value="P:nuclear-transcribed mRNA catabolic process"/>
    <property type="evidence" value="ECO:0007669"/>
    <property type="project" value="TreeGrafter"/>
</dbReference>
<organism evidence="3">
    <name type="scientific">Diabrotica virgifera virgifera</name>
    <name type="common">western corn rootworm</name>
    <dbReference type="NCBI Taxonomy" id="50390"/>
    <lineage>
        <taxon>Eukaryota</taxon>
        <taxon>Metazoa</taxon>
        <taxon>Ecdysozoa</taxon>
        <taxon>Arthropoda</taxon>
        <taxon>Hexapoda</taxon>
        <taxon>Insecta</taxon>
        <taxon>Pterygota</taxon>
        <taxon>Neoptera</taxon>
        <taxon>Endopterygota</taxon>
        <taxon>Coleoptera</taxon>
        <taxon>Polyphaga</taxon>
        <taxon>Cucujiformia</taxon>
        <taxon>Chrysomeloidea</taxon>
        <taxon>Chrysomelidae</taxon>
        <taxon>Galerucinae</taxon>
        <taxon>Diabroticina</taxon>
        <taxon>Diabroticites</taxon>
        <taxon>Diabrotica</taxon>
    </lineage>
</organism>
<evidence type="ECO:0000313" key="3">
    <source>
        <dbReference type="RefSeq" id="XP_028153721.1"/>
    </source>
</evidence>
<comment type="similarity">
    <text evidence="1">Belongs to the 5'-3' exonuclease family.</text>
</comment>
<dbReference type="GO" id="GO:0004534">
    <property type="term" value="F:5'-3' RNA exonuclease activity"/>
    <property type="evidence" value="ECO:0007669"/>
    <property type="project" value="TreeGrafter"/>
</dbReference>
<dbReference type="PANTHER" id="PTHR12341">
    <property type="entry name" value="5'-&gt;3' EXORIBONUCLEASE"/>
    <property type="match status" value="1"/>
</dbReference>
<gene>
    <name evidence="3" type="primary">LOC114347188</name>
</gene>
<dbReference type="CDD" id="cd18673">
    <property type="entry name" value="PIN_XRN1-2-like"/>
    <property type="match status" value="1"/>
</dbReference>
<dbReference type="Pfam" id="PF03159">
    <property type="entry name" value="XRN_N"/>
    <property type="match status" value="1"/>
</dbReference>
<dbReference type="Gene3D" id="3.40.50.12390">
    <property type="match status" value="2"/>
</dbReference>
<dbReference type="RefSeq" id="XP_028153721.1">
    <property type="nucleotide sequence ID" value="XM_028297920.1"/>
</dbReference>
<dbReference type="FunFam" id="3.40.50.12390:FF:000004">
    <property type="entry name" value="5'-3' exoribonuclease 1"/>
    <property type="match status" value="1"/>
</dbReference>
<dbReference type="PANTHER" id="PTHR12341:SF7">
    <property type="entry name" value="5'-3' EXORIBONUCLEASE 1"/>
    <property type="match status" value="1"/>
</dbReference>
<dbReference type="GO" id="GO:0005634">
    <property type="term" value="C:nucleus"/>
    <property type="evidence" value="ECO:0007669"/>
    <property type="project" value="TreeGrafter"/>
</dbReference>
<proteinExistence type="inferred from homology"/>
<reference evidence="3" key="1">
    <citation type="submission" date="2025-08" db="UniProtKB">
        <authorList>
            <consortium name="RefSeq"/>
        </authorList>
    </citation>
    <scope>IDENTIFICATION</scope>
    <source>
        <tissue evidence="3">Whole insect</tissue>
    </source>
</reference>
<feature type="domain" description="Xrn1 N-terminal" evidence="2">
    <location>
        <begin position="1"/>
        <end position="173"/>
    </location>
</feature>
<evidence type="ECO:0000256" key="1">
    <source>
        <dbReference type="ARBA" id="ARBA00038299"/>
    </source>
</evidence>
<sequence>MGVPKFFRYISERYPCLSELVKDYQIPEFDNLYLDMNGIIHNCSHPNDEDPHFRITEEKIFKDIFHYIEVLFRMIKPQKVFVMAVDGVAPRAKMNQQRGRRFRSAADAAKAEAEAVKKGESLPAEERFDSNCITPGTVFMARLQEQLKYFVVDKISNDPLWQKCKVILSGHEVLCNIILHYKTYRGELDKTG</sequence>
<dbReference type="InterPro" id="IPR027073">
    <property type="entry name" value="5_3_exoribonuclease"/>
</dbReference>
<dbReference type="GO" id="GO:0016075">
    <property type="term" value="P:rRNA catabolic process"/>
    <property type="evidence" value="ECO:0007669"/>
    <property type="project" value="TreeGrafter"/>
</dbReference>
<dbReference type="AlphaFoldDB" id="A0A6P7GVE5"/>
<evidence type="ECO:0000259" key="2">
    <source>
        <dbReference type="Pfam" id="PF03159"/>
    </source>
</evidence>
<dbReference type="InterPro" id="IPR004859">
    <property type="entry name" value="Xrn1_N"/>
</dbReference>
<name>A0A6P7GVE5_DIAVI</name>
<dbReference type="InParanoid" id="A0A6P7GVE5"/>